<gene>
    <name evidence="1" type="ORF">CVT24_006616</name>
</gene>
<dbReference type="AlphaFoldDB" id="A0A409YSB1"/>
<dbReference type="EMBL" id="NHTK01000747">
    <property type="protein sequence ID" value="PPR05882.1"/>
    <property type="molecule type" value="Genomic_DNA"/>
</dbReference>
<dbReference type="InParanoid" id="A0A409YSB1"/>
<evidence type="ECO:0000313" key="2">
    <source>
        <dbReference type="Proteomes" id="UP000284842"/>
    </source>
</evidence>
<keyword evidence="2" id="KW-1185">Reference proteome</keyword>
<comment type="caution">
    <text evidence="1">The sequence shown here is derived from an EMBL/GenBank/DDBJ whole genome shotgun (WGS) entry which is preliminary data.</text>
</comment>
<name>A0A409YSB1_9AGAR</name>
<dbReference type="Proteomes" id="UP000284842">
    <property type="component" value="Unassembled WGS sequence"/>
</dbReference>
<accession>A0A409YSB1</accession>
<reference evidence="1 2" key="1">
    <citation type="journal article" date="2018" name="Evol. Lett.">
        <title>Horizontal gene cluster transfer increased hallucinogenic mushroom diversity.</title>
        <authorList>
            <person name="Reynolds H.T."/>
            <person name="Vijayakumar V."/>
            <person name="Gluck-Thaler E."/>
            <person name="Korotkin H.B."/>
            <person name="Matheny P.B."/>
            <person name="Slot J.C."/>
        </authorList>
    </citation>
    <scope>NUCLEOTIDE SEQUENCE [LARGE SCALE GENOMIC DNA]</scope>
    <source>
        <strain evidence="1 2">2629</strain>
    </source>
</reference>
<protein>
    <submittedName>
        <fullName evidence="1">Uncharacterized protein</fullName>
    </submittedName>
</protein>
<proteinExistence type="predicted"/>
<organism evidence="1 2">
    <name type="scientific">Panaeolus cyanescens</name>
    <dbReference type="NCBI Taxonomy" id="181874"/>
    <lineage>
        <taxon>Eukaryota</taxon>
        <taxon>Fungi</taxon>
        <taxon>Dikarya</taxon>
        <taxon>Basidiomycota</taxon>
        <taxon>Agaricomycotina</taxon>
        <taxon>Agaricomycetes</taxon>
        <taxon>Agaricomycetidae</taxon>
        <taxon>Agaricales</taxon>
        <taxon>Agaricineae</taxon>
        <taxon>Galeropsidaceae</taxon>
        <taxon>Panaeolus</taxon>
    </lineage>
</organism>
<sequence length="284" mass="31527">MSRLAPGCYSIWNKSTLWPVTTKTHEDIAQPGHPVRTRKKIDQEVLDWNIKLKVSIDGCGLYTFQNEATKMYIGSGGGDDGTVAAAWTMSPQSWDIDLVGPGVWTISMPGGDSYWCDNDGSGSPWAERYLAFRTSSNTMSGPAPGTYRIHSHKSSWAISTQIGEVQAVPGETIKTVKDTHFSEYCHLTVLTGNGGQYTFRNQKTKLFIADSKDEQGNTVPVWSLSPYYWDIEPAGPGIWLISTYGDEDSFWFERSAGDKPYSEVSLKERKGHVDAESSWYLIAA</sequence>
<evidence type="ECO:0000313" key="1">
    <source>
        <dbReference type="EMBL" id="PPR05882.1"/>
    </source>
</evidence>